<comment type="caution">
    <text evidence="5">The sequence shown here is derived from an EMBL/GenBank/DDBJ whole genome shotgun (WGS) entry which is preliminary data.</text>
</comment>
<evidence type="ECO:0000256" key="1">
    <source>
        <dbReference type="ARBA" id="ARBA00006068"/>
    </source>
</evidence>
<dbReference type="PANTHER" id="PTHR33392">
    <property type="entry name" value="POLYISOPRENYL-TEICHOIC ACID--PEPTIDOGLYCAN TEICHOIC ACID TRANSFERASE TAGU"/>
    <property type="match status" value="1"/>
</dbReference>
<dbReference type="Proteomes" id="UP000605992">
    <property type="component" value="Unassembled WGS sequence"/>
</dbReference>
<evidence type="ECO:0000313" key="5">
    <source>
        <dbReference type="EMBL" id="GII54643.1"/>
    </source>
</evidence>
<proteinExistence type="inferred from homology"/>
<comment type="similarity">
    <text evidence="1">Belongs to the LytR/CpsA/Psr (LCP) family.</text>
</comment>
<dbReference type="NCBIfam" id="TIGR00350">
    <property type="entry name" value="lytR_cpsA_psr"/>
    <property type="match status" value="1"/>
</dbReference>
<keyword evidence="3" id="KW-0472">Membrane</keyword>
<dbReference type="InterPro" id="IPR004474">
    <property type="entry name" value="LytR_CpsA_psr"/>
</dbReference>
<dbReference type="RefSeq" id="WP_203944844.1">
    <property type="nucleotide sequence ID" value="NZ_BOOR01000018.1"/>
</dbReference>
<feature type="region of interest" description="Disordered" evidence="2">
    <location>
        <begin position="1"/>
        <end position="21"/>
    </location>
</feature>
<keyword evidence="6" id="KW-1185">Reference proteome</keyword>
<evidence type="ECO:0000259" key="4">
    <source>
        <dbReference type="Pfam" id="PF03816"/>
    </source>
</evidence>
<evidence type="ECO:0000256" key="3">
    <source>
        <dbReference type="SAM" id="Phobius"/>
    </source>
</evidence>
<name>A0A8J3UZC5_9ACTN</name>
<sequence length="295" mass="31324">MEDSRDSAAPEGAAGRPAPRRRRRRIAAACGICAIVLTAGTTAGGYHLIGSYEREIKRIPGAFPPENRRFHTTAPAVRGQTWLVAGADRTDQWGPRPQASEAVLLVRLPADGSAVRALSLPRDVSVPIPGHGRGRIGAAFSLGGPPLLVETVEHVMRVRVDHFAMLDVAGFENVIDVLGGVDVGGYHLNGHAALGYVRDRGSGGDFLRALAARVTEPEVLANPFRMDALIRAFTRSVGVDSSVDLGRLAGDVARVAGGARIEMLGSHAARKGREPVRLLDVPQARARWAALLGTR</sequence>
<dbReference type="Pfam" id="PF03816">
    <property type="entry name" value="LytR_cpsA_psr"/>
    <property type="match status" value="1"/>
</dbReference>
<dbReference type="PANTHER" id="PTHR33392:SF6">
    <property type="entry name" value="POLYISOPRENYL-TEICHOIC ACID--PEPTIDOGLYCAN TEICHOIC ACID TRANSFERASE TAGU"/>
    <property type="match status" value="1"/>
</dbReference>
<keyword evidence="3" id="KW-0812">Transmembrane</keyword>
<dbReference type="AlphaFoldDB" id="A0A8J3UZC5"/>
<protein>
    <recommendedName>
        <fullName evidence="4">Cell envelope-related transcriptional attenuator domain-containing protein</fullName>
    </recommendedName>
</protein>
<gene>
    <name evidence="5" type="ORF">Pth03_30320</name>
</gene>
<evidence type="ECO:0000256" key="2">
    <source>
        <dbReference type="SAM" id="MobiDB-lite"/>
    </source>
</evidence>
<dbReference type="Gene3D" id="3.40.630.190">
    <property type="entry name" value="LCP protein"/>
    <property type="match status" value="1"/>
</dbReference>
<keyword evidence="3" id="KW-1133">Transmembrane helix</keyword>
<dbReference type="EMBL" id="BOOR01000018">
    <property type="protein sequence ID" value="GII54643.1"/>
    <property type="molecule type" value="Genomic_DNA"/>
</dbReference>
<dbReference type="InterPro" id="IPR050922">
    <property type="entry name" value="LytR/CpsA/Psr_CW_biosynth"/>
</dbReference>
<feature type="transmembrane region" description="Helical" evidence="3">
    <location>
        <begin position="26"/>
        <end position="49"/>
    </location>
</feature>
<reference evidence="5" key="1">
    <citation type="submission" date="2021-01" db="EMBL/GenBank/DDBJ databases">
        <title>Whole genome shotgun sequence of Planotetraspora thailandica NBRC 104271.</title>
        <authorList>
            <person name="Komaki H."/>
            <person name="Tamura T."/>
        </authorList>
    </citation>
    <scope>NUCLEOTIDE SEQUENCE</scope>
    <source>
        <strain evidence="5">NBRC 104271</strain>
    </source>
</reference>
<organism evidence="5 6">
    <name type="scientific">Planotetraspora thailandica</name>
    <dbReference type="NCBI Taxonomy" id="487172"/>
    <lineage>
        <taxon>Bacteria</taxon>
        <taxon>Bacillati</taxon>
        <taxon>Actinomycetota</taxon>
        <taxon>Actinomycetes</taxon>
        <taxon>Streptosporangiales</taxon>
        <taxon>Streptosporangiaceae</taxon>
        <taxon>Planotetraspora</taxon>
    </lineage>
</organism>
<accession>A0A8J3UZC5</accession>
<evidence type="ECO:0000313" key="6">
    <source>
        <dbReference type="Proteomes" id="UP000605992"/>
    </source>
</evidence>
<feature type="domain" description="Cell envelope-related transcriptional attenuator" evidence="4">
    <location>
        <begin position="100"/>
        <end position="183"/>
    </location>
</feature>